<keyword evidence="2" id="KW-1185">Reference proteome</keyword>
<dbReference type="AlphaFoldDB" id="A0A1I6QSU0"/>
<accession>A0A1I6QSU0</accession>
<name>A0A1I6QSU0_9RHOB</name>
<protein>
    <submittedName>
        <fullName evidence="1">Probable biosynthetic protein, Pnap_2097 family</fullName>
    </submittedName>
</protein>
<evidence type="ECO:0000313" key="1">
    <source>
        <dbReference type="EMBL" id="SFS55348.1"/>
    </source>
</evidence>
<dbReference type="InterPro" id="IPR024091">
    <property type="entry name" value="LnmK-like_bifun_acyl/decarbox"/>
</dbReference>
<dbReference type="Gene3D" id="3.10.129.10">
    <property type="entry name" value="Hotdog Thioesterase"/>
    <property type="match status" value="1"/>
</dbReference>
<dbReference type="NCBIfam" id="TIGR04098">
    <property type="entry name" value="LnmK_bifunc"/>
    <property type="match status" value="1"/>
</dbReference>
<evidence type="ECO:0000313" key="2">
    <source>
        <dbReference type="Proteomes" id="UP000199392"/>
    </source>
</evidence>
<sequence length="282" mass="30979">MFRTLNVETSAVAAPPPAQVSIRLGMPHMSATGVHRSWVLREACHRHWLSIAAEAGVTPSELRDLTGARVMPSVVACTLKGDAGAFHEDDICTFVQTEAPTARNGWCSRSDLRGPDGALSTEILTSFARRNGRSNAKLGTPELETMYKANHGHDAARRAAILRTLGRHDRDRALRDDGPPHMSFEIHEDTHLNGVGLVYFANIHDMIERAERNAAPEIPGRYPMQNRRVHFFGNLDVGDRLEICARASVQRISPDATVAIQSHARRASDGAVIASAESIYRH</sequence>
<reference evidence="2" key="1">
    <citation type="submission" date="2016-10" db="EMBL/GenBank/DDBJ databases">
        <authorList>
            <person name="Varghese N."/>
            <person name="Submissions S."/>
        </authorList>
    </citation>
    <scope>NUCLEOTIDE SEQUENCE [LARGE SCALE GENOMIC DNA]</scope>
    <source>
        <strain evidence="2">DSM 26894</strain>
    </source>
</reference>
<gene>
    <name evidence="1" type="ORF">SAMN04488050_102290</name>
</gene>
<dbReference type="STRING" id="311180.SAMN04488050_102290"/>
<dbReference type="EMBL" id="FOZW01000002">
    <property type="protein sequence ID" value="SFS55348.1"/>
    <property type="molecule type" value="Genomic_DNA"/>
</dbReference>
<dbReference type="RefSeq" id="WP_176806473.1">
    <property type="nucleotide sequence ID" value="NZ_FNCL01000001.1"/>
</dbReference>
<proteinExistence type="predicted"/>
<organism evidence="1 2">
    <name type="scientific">Alloyangia pacifica</name>
    <dbReference type="NCBI Taxonomy" id="311180"/>
    <lineage>
        <taxon>Bacteria</taxon>
        <taxon>Pseudomonadati</taxon>
        <taxon>Pseudomonadota</taxon>
        <taxon>Alphaproteobacteria</taxon>
        <taxon>Rhodobacterales</taxon>
        <taxon>Roseobacteraceae</taxon>
        <taxon>Alloyangia</taxon>
    </lineage>
</organism>
<dbReference type="Proteomes" id="UP000199392">
    <property type="component" value="Unassembled WGS sequence"/>
</dbReference>